<evidence type="ECO:0000313" key="2">
    <source>
        <dbReference type="EMBL" id="KAG1819740.1"/>
    </source>
</evidence>
<evidence type="ECO:0008006" key="4">
    <source>
        <dbReference type="Google" id="ProtNLM"/>
    </source>
</evidence>
<feature type="chain" id="PRO_5040333734" description="Secreted protein" evidence="1">
    <location>
        <begin position="23"/>
        <end position="107"/>
    </location>
</feature>
<evidence type="ECO:0000313" key="3">
    <source>
        <dbReference type="Proteomes" id="UP000807769"/>
    </source>
</evidence>
<gene>
    <name evidence="2" type="ORF">BJ212DRAFT_1063621</name>
</gene>
<evidence type="ECO:0000256" key="1">
    <source>
        <dbReference type="SAM" id="SignalP"/>
    </source>
</evidence>
<organism evidence="2 3">
    <name type="scientific">Suillus subaureus</name>
    <dbReference type="NCBI Taxonomy" id="48587"/>
    <lineage>
        <taxon>Eukaryota</taxon>
        <taxon>Fungi</taxon>
        <taxon>Dikarya</taxon>
        <taxon>Basidiomycota</taxon>
        <taxon>Agaricomycotina</taxon>
        <taxon>Agaricomycetes</taxon>
        <taxon>Agaricomycetidae</taxon>
        <taxon>Boletales</taxon>
        <taxon>Suillineae</taxon>
        <taxon>Suillaceae</taxon>
        <taxon>Suillus</taxon>
    </lineage>
</organism>
<dbReference type="Proteomes" id="UP000807769">
    <property type="component" value="Unassembled WGS sequence"/>
</dbReference>
<feature type="signal peptide" evidence="1">
    <location>
        <begin position="1"/>
        <end position="22"/>
    </location>
</feature>
<proteinExistence type="predicted"/>
<comment type="caution">
    <text evidence="2">The sequence shown here is derived from an EMBL/GenBank/DDBJ whole genome shotgun (WGS) entry which is preliminary data.</text>
</comment>
<dbReference type="OrthoDB" id="10438454at2759"/>
<reference evidence="2" key="1">
    <citation type="journal article" date="2020" name="New Phytol.">
        <title>Comparative genomics reveals dynamic genome evolution in host specialist ectomycorrhizal fungi.</title>
        <authorList>
            <person name="Lofgren L.A."/>
            <person name="Nguyen N.H."/>
            <person name="Vilgalys R."/>
            <person name="Ruytinx J."/>
            <person name="Liao H.L."/>
            <person name="Branco S."/>
            <person name="Kuo A."/>
            <person name="LaButti K."/>
            <person name="Lipzen A."/>
            <person name="Andreopoulos W."/>
            <person name="Pangilinan J."/>
            <person name="Riley R."/>
            <person name="Hundley H."/>
            <person name="Na H."/>
            <person name="Barry K."/>
            <person name="Grigoriev I.V."/>
            <person name="Stajich J.E."/>
            <person name="Kennedy P.G."/>
        </authorList>
    </citation>
    <scope>NUCLEOTIDE SEQUENCE</scope>
    <source>
        <strain evidence="2">MN1</strain>
    </source>
</reference>
<accession>A0A9P7EG44</accession>
<name>A0A9P7EG44_9AGAM</name>
<keyword evidence="1" id="KW-0732">Signal</keyword>
<sequence>MLRATLMTSSLYLVFYFMRSQCRYFRQVVCLPRKNTAIRNQSILATDEPIVAHYRKTSIQVTALVVLANFSSIFSRNSGENIDSYILALHQINEPSGQHQKSWNACA</sequence>
<dbReference type="AlphaFoldDB" id="A0A9P7EG44"/>
<protein>
    <recommendedName>
        <fullName evidence="4">Secreted protein</fullName>
    </recommendedName>
</protein>
<dbReference type="EMBL" id="JABBWG010000009">
    <property type="protein sequence ID" value="KAG1819740.1"/>
    <property type="molecule type" value="Genomic_DNA"/>
</dbReference>
<dbReference type="GeneID" id="64622990"/>
<dbReference type="RefSeq" id="XP_041195275.1">
    <property type="nucleotide sequence ID" value="XM_041328973.1"/>
</dbReference>
<keyword evidence="3" id="KW-1185">Reference proteome</keyword>